<dbReference type="AlphaFoldDB" id="A0AAD7A832"/>
<name>A0AAD7A832_9AGAR</name>
<dbReference type="EMBL" id="JARIHO010000013">
    <property type="protein sequence ID" value="KAJ7351593.1"/>
    <property type="molecule type" value="Genomic_DNA"/>
</dbReference>
<comment type="caution">
    <text evidence="2">The sequence shown here is derived from an EMBL/GenBank/DDBJ whole genome shotgun (WGS) entry which is preliminary data.</text>
</comment>
<proteinExistence type="predicted"/>
<reference evidence="2" key="1">
    <citation type="submission" date="2023-03" db="EMBL/GenBank/DDBJ databases">
        <title>Massive genome expansion in bonnet fungi (Mycena s.s.) driven by repeated elements and novel gene families across ecological guilds.</title>
        <authorList>
            <consortium name="Lawrence Berkeley National Laboratory"/>
            <person name="Harder C.B."/>
            <person name="Miyauchi S."/>
            <person name="Viragh M."/>
            <person name="Kuo A."/>
            <person name="Thoen E."/>
            <person name="Andreopoulos B."/>
            <person name="Lu D."/>
            <person name="Skrede I."/>
            <person name="Drula E."/>
            <person name="Henrissat B."/>
            <person name="Morin E."/>
            <person name="Kohler A."/>
            <person name="Barry K."/>
            <person name="LaButti K."/>
            <person name="Morin E."/>
            <person name="Salamov A."/>
            <person name="Lipzen A."/>
            <person name="Mereny Z."/>
            <person name="Hegedus B."/>
            <person name="Baldrian P."/>
            <person name="Stursova M."/>
            <person name="Weitz H."/>
            <person name="Taylor A."/>
            <person name="Grigoriev I.V."/>
            <person name="Nagy L.G."/>
            <person name="Martin F."/>
            <person name="Kauserud H."/>
        </authorList>
    </citation>
    <scope>NUCLEOTIDE SEQUENCE</scope>
    <source>
        <strain evidence="2">CBHHK002</strain>
    </source>
</reference>
<evidence type="ECO:0000256" key="1">
    <source>
        <dbReference type="SAM" id="MobiDB-lite"/>
    </source>
</evidence>
<feature type="compositionally biased region" description="Low complexity" evidence="1">
    <location>
        <begin position="267"/>
        <end position="280"/>
    </location>
</feature>
<evidence type="ECO:0000313" key="3">
    <source>
        <dbReference type="Proteomes" id="UP001218218"/>
    </source>
</evidence>
<accession>A0AAD7A832</accession>
<feature type="region of interest" description="Disordered" evidence="1">
    <location>
        <begin position="261"/>
        <end position="297"/>
    </location>
</feature>
<keyword evidence="3" id="KW-1185">Reference proteome</keyword>
<protein>
    <submittedName>
        <fullName evidence="2">Uncharacterized protein</fullName>
    </submittedName>
</protein>
<sequence length="404" mass="44411">MPPVEGVPHDVPSHDNRFYGKEEIEAVGEQLRVILDLMVASEYYCLQVIGPVAYPCFPTRTWPWVVPEAIVSVYGGGGVQAVQFGGEEVLASPQSLMAWNEAADATVVLEIPDYTADEQQSINPSSSTSFDIFDSTSSFTSEFELLGSDTMPELGSVEDSDDESESEGFEGFVRSAPYSESRAAAQIAAEAFLQHGQPYPGDDHIQEDSCFLVYQTSDTVHLVMDNMTDEDVLIPTEFIRDTTFDLATWFAAHRRRTLGLPDDVDNFSDSSSDGSSGSSELDSESDNGNGPAESGNAVRAFTVNASLSREYIFSLPRKRLESHPETKPSAVYKHVYKPVRVQSPKYEFFGLLVPNFLLPRFPTATGVNYDAVRPMIHSQCRPPFPDLAVVCEKVVDISNRNALG</sequence>
<dbReference type="Proteomes" id="UP001218218">
    <property type="component" value="Unassembled WGS sequence"/>
</dbReference>
<evidence type="ECO:0000313" key="2">
    <source>
        <dbReference type="EMBL" id="KAJ7351593.1"/>
    </source>
</evidence>
<gene>
    <name evidence="2" type="ORF">DFH08DRAFT_806312</name>
</gene>
<organism evidence="2 3">
    <name type="scientific">Mycena albidolilacea</name>
    <dbReference type="NCBI Taxonomy" id="1033008"/>
    <lineage>
        <taxon>Eukaryota</taxon>
        <taxon>Fungi</taxon>
        <taxon>Dikarya</taxon>
        <taxon>Basidiomycota</taxon>
        <taxon>Agaricomycotina</taxon>
        <taxon>Agaricomycetes</taxon>
        <taxon>Agaricomycetidae</taxon>
        <taxon>Agaricales</taxon>
        <taxon>Marasmiineae</taxon>
        <taxon>Mycenaceae</taxon>
        <taxon>Mycena</taxon>
    </lineage>
</organism>